<gene>
    <name evidence="2" type="ORF">H7F51_17080</name>
</gene>
<dbReference type="Proteomes" id="UP000566813">
    <property type="component" value="Unassembled WGS sequence"/>
</dbReference>
<protein>
    <submittedName>
        <fullName evidence="2">DUF1761 domain-containing protein</fullName>
    </submittedName>
</protein>
<dbReference type="RefSeq" id="WP_185665533.1">
    <property type="nucleotide sequence ID" value="NZ_JACLAW010000016.1"/>
</dbReference>
<organism evidence="2 3">
    <name type="scientific">Novosphingobium flavum</name>
    <dbReference type="NCBI Taxonomy" id="1778672"/>
    <lineage>
        <taxon>Bacteria</taxon>
        <taxon>Pseudomonadati</taxon>
        <taxon>Pseudomonadota</taxon>
        <taxon>Alphaproteobacteria</taxon>
        <taxon>Sphingomonadales</taxon>
        <taxon>Sphingomonadaceae</taxon>
        <taxon>Novosphingobium</taxon>
    </lineage>
</organism>
<dbReference type="AlphaFoldDB" id="A0A7X1FUJ2"/>
<reference evidence="2 3" key="1">
    <citation type="submission" date="2020-08" db="EMBL/GenBank/DDBJ databases">
        <title>The genome sequence of type strain Novosphingobium flavum NBRC 111647.</title>
        <authorList>
            <person name="Liu Y."/>
        </authorList>
    </citation>
    <scope>NUCLEOTIDE SEQUENCE [LARGE SCALE GENOMIC DNA]</scope>
    <source>
        <strain evidence="2 3">NBRC 111647</strain>
    </source>
</reference>
<name>A0A7X1FUJ2_9SPHN</name>
<evidence type="ECO:0000313" key="2">
    <source>
        <dbReference type="EMBL" id="MBC2667236.1"/>
    </source>
</evidence>
<feature type="transmembrane region" description="Helical" evidence="1">
    <location>
        <begin position="106"/>
        <end position="129"/>
    </location>
</feature>
<feature type="transmembrane region" description="Helical" evidence="1">
    <location>
        <begin position="50"/>
        <end position="70"/>
    </location>
</feature>
<dbReference type="EMBL" id="JACLAW010000016">
    <property type="protein sequence ID" value="MBC2667236.1"/>
    <property type="molecule type" value="Genomic_DNA"/>
</dbReference>
<feature type="transmembrane region" description="Helical" evidence="1">
    <location>
        <begin position="76"/>
        <end position="99"/>
    </location>
</feature>
<keyword evidence="1" id="KW-0812">Transmembrane</keyword>
<evidence type="ECO:0000256" key="1">
    <source>
        <dbReference type="SAM" id="Phobius"/>
    </source>
</evidence>
<sequence>MGPVNWLGVALGTAGCFAVGALWYGVLFGKRWQREVGVSEPPKGAAAARIMGLTLLAEFVVVSMLAHLVARTAPAPHVVLMMAGGFGAAIIAPAIGINYLHQRRSLALFAIDAGHIVVGLLVAGLALIATA</sequence>
<accession>A0A7X1FUJ2</accession>
<keyword evidence="1" id="KW-0472">Membrane</keyword>
<keyword evidence="1" id="KW-1133">Transmembrane helix</keyword>
<dbReference type="Pfam" id="PF08570">
    <property type="entry name" value="DUF1761"/>
    <property type="match status" value="1"/>
</dbReference>
<proteinExistence type="predicted"/>
<feature type="transmembrane region" description="Helical" evidence="1">
    <location>
        <begin position="6"/>
        <end position="29"/>
    </location>
</feature>
<dbReference type="InterPro" id="IPR013879">
    <property type="entry name" value="DUF1761"/>
</dbReference>
<comment type="caution">
    <text evidence="2">The sequence shown here is derived from an EMBL/GenBank/DDBJ whole genome shotgun (WGS) entry which is preliminary data.</text>
</comment>
<keyword evidence="3" id="KW-1185">Reference proteome</keyword>
<evidence type="ECO:0000313" key="3">
    <source>
        <dbReference type="Proteomes" id="UP000566813"/>
    </source>
</evidence>